<dbReference type="EMBL" id="JABVXQ010000001">
    <property type="protein sequence ID" value="KAF6130996.1"/>
    <property type="molecule type" value="Genomic_DNA"/>
</dbReference>
<name>A0A834BNJ3_9CHIR</name>
<evidence type="ECO:0000313" key="1">
    <source>
        <dbReference type="EMBL" id="KAF6130996.1"/>
    </source>
</evidence>
<reference evidence="1 2" key="1">
    <citation type="journal article" date="2020" name="Nature">
        <title>Six reference-quality genomes reveal evolution of bat adaptations.</title>
        <authorList>
            <person name="Jebb D."/>
            <person name="Huang Z."/>
            <person name="Pippel M."/>
            <person name="Hughes G.M."/>
            <person name="Lavrichenko K."/>
            <person name="Devanna P."/>
            <person name="Winkler S."/>
            <person name="Jermiin L.S."/>
            <person name="Skirmuntt E.C."/>
            <person name="Katzourakis A."/>
            <person name="Burkitt-Gray L."/>
            <person name="Ray D.A."/>
            <person name="Sullivan K.A.M."/>
            <person name="Roscito J.G."/>
            <person name="Kirilenko B.M."/>
            <person name="Davalos L.M."/>
            <person name="Corthals A.P."/>
            <person name="Power M.L."/>
            <person name="Jones G."/>
            <person name="Ransome R.D."/>
            <person name="Dechmann D.K.N."/>
            <person name="Locatelli A.G."/>
            <person name="Puechmaille S.J."/>
            <person name="Fedrigo O."/>
            <person name="Jarvis E.D."/>
            <person name="Hiller M."/>
            <person name="Vernes S.C."/>
            <person name="Myers E.W."/>
            <person name="Teeling E.C."/>
        </authorList>
    </citation>
    <scope>NUCLEOTIDE SEQUENCE [LARGE SCALE GENOMIC DNA]</scope>
    <source>
        <strain evidence="1">Bat1K_MPI-CBG_1</strain>
    </source>
</reference>
<dbReference type="AlphaFoldDB" id="A0A834BNJ3"/>
<protein>
    <submittedName>
        <fullName evidence="1">Uncharacterized protein</fullName>
    </submittedName>
</protein>
<proteinExistence type="predicted"/>
<organism evidence="1 2">
    <name type="scientific">Phyllostomus discolor</name>
    <name type="common">pale spear-nosed bat</name>
    <dbReference type="NCBI Taxonomy" id="89673"/>
    <lineage>
        <taxon>Eukaryota</taxon>
        <taxon>Metazoa</taxon>
        <taxon>Chordata</taxon>
        <taxon>Craniata</taxon>
        <taxon>Vertebrata</taxon>
        <taxon>Euteleostomi</taxon>
        <taxon>Mammalia</taxon>
        <taxon>Eutheria</taxon>
        <taxon>Laurasiatheria</taxon>
        <taxon>Chiroptera</taxon>
        <taxon>Yangochiroptera</taxon>
        <taxon>Phyllostomidae</taxon>
        <taxon>Phyllostominae</taxon>
        <taxon>Phyllostomus</taxon>
    </lineage>
</organism>
<accession>A0A834BNJ3</accession>
<dbReference type="Proteomes" id="UP000664940">
    <property type="component" value="Unassembled WGS sequence"/>
</dbReference>
<gene>
    <name evidence="1" type="ORF">HJG60_007917</name>
</gene>
<comment type="caution">
    <text evidence="1">The sequence shown here is derived from an EMBL/GenBank/DDBJ whole genome shotgun (WGS) entry which is preliminary data.</text>
</comment>
<sequence length="136" mass="16116">MLSMFPYVYGPSVCLPWRRFRSFAHVSRELFVFLVLSCLSSLHILEIKPLSRNKFIPGGKIPVLRKLRTMKEEIEEDTNKWKHALCSWIGRIDIIKKFILPKVIFRFKTILIKIPMAYFTALEKIKNLYGMRKDPK</sequence>
<evidence type="ECO:0000313" key="2">
    <source>
        <dbReference type="Proteomes" id="UP000664940"/>
    </source>
</evidence>